<dbReference type="AlphaFoldDB" id="A0A7G1G2A1"/>
<dbReference type="InterPro" id="IPR007838">
    <property type="entry name" value="Cell_div_ZapA-like"/>
</dbReference>
<dbReference type="KEGG" id="ocy:OSSY52_05820"/>
<evidence type="ECO:0000313" key="2">
    <source>
        <dbReference type="Proteomes" id="UP000516361"/>
    </source>
</evidence>
<reference evidence="1 2" key="1">
    <citation type="submission" date="2018-06" db="EMBL/GenBank/DDBJ databases">
        <title>Genome sequencing of Oceanotoga sp. sy52.</title>
        <authorList>
            <person name="Mori K."/>
        </authorList>
    </citation>
    <scope>NUCLEOTIDE SEQUENCE [LARGE SCALE GENOMIC DNA]</scope>
    <source>
        <strain evidence="2">sy52</strain>
    </source>
</reference>
<sequence length="97" mass="11546">MSEDYKVVEIKILNEIYKFKVNEPQEVIDPILEEIKENVEDLSKKIGKQKVNHILLLLLLNEKLNNLIFKEKTQDLLNEYKEKIENLPNFYDTKSVL</sequence>
<evidence type="ECO:0008006" key="3">
    <source>
        <dbReference type="Google" id="ProtNLM"/>
    </source>
</evidence>
<keyword evidence="2" id="KW-1185">Reference proteome</keyword>
<dbReference type="Pfam" id="PF05164">
    <property type="entry name" value="ZapA"/>
    <property type="match status" value="1"/>
</dbReference>
<name>A0A7G1G2A1_9BACT</name>
<dbReference type="RefSeq" id="WP_190615537.1">
    <property type="nucleotide sequence ID" value="NZ_AP018712.1"/>
</dbReference>
<dbReference type="InterPro" id="IPR036192">
    <property type="entry name" value="Cell_div_ZapA-like_sf"/>
</dbReference>
<gene>
    <name evidence="1" type="ORF">OSSY52_05820</name>
</gene>
<accession>A0A7G1G2A1</accession>
<organism evidence="1 2">
    <name type="scientific">Tepiditoga spiralis</name>
    <dbReference type="NCBI Taxonomy" id="2108365"/>
    <lineage>
        <taxon>Bacteria</taxon>
        <taxon>Thermotogati</taxon>
        <taxon>Thermotogota</taxon>
        <taxon>Thermotogae</taxon>
        <taxon>Petrotogales</taxon>
        <taxon>Petrotogaceae</taxon>
        <taxon>Tepiditoga</taxon>
    </lineage>
</organism>
<evidence type="ECO:0000313" key="1">
    <source>
        <dbReference type="EMBL" id="BBE30441.1"/>
    </source>
</evidence>
<proteinExistence type="predicted"/>
<dbReference type="Proteomes" id="UP000516361">
    <property type="component" value="Chromosome"/>
</dbReference>
<protein>
    <recommendedName>
        <fullName evidence="3">Cell division protein ZapA</fullName>
    </recommendedName>
</protein>
<dbReference type="InParanoid" id="A0A7G1G2A1"/>
<dbReference type="SUPFAM" id="SSF102829">
    <property type="entry name" value="Cell division protein ZapA-like"/>
    <property type="match status" value="1"/>
</dbReference>
<dbReference type="EMBL" id="AP018712">
    <property type="protein sequence ID" value="BBE30441.1"/>
    <property type="molecule type" value="Genomic_DNA"/>
</dbReference>